<proteinExistence type="predicted"/>
<feature type="transmembrane region" description="Helical" evidence="2">
    <location>
        <begin position="88"/>
        <end position="106"/>
    </location>
</feature>
<keyword evidence="2" id="KW-1133">Transmembrane helix</keyword>
<dbReference type="Proteomes" id="UP000015388">
    <property type="component" value="Chromosome"/>
</dbReference>
<dbReference type="KEGG" id="cmd:B841_10630"/>
<dbReference type="HOGENOM" id="CLU_122754_1_1_11"/>
<organism evidence="3 4">
    <name type="scientific">Corynebacterium maris DSM 45190</name>
    <dbReference type="NCBI Taxonomy" id="1224163"/>
    <lineage>
        <taxon>Bacteria</taxon>
        <taxon>Bacillati</taxon>
        <taxon>Actinomycetota</taxon>
        <taxon>Actinomycetes</taxon>
        <taxon>Mycobacteriales</taxon>
        <taxon>Corynebacteriaceae</taxon>
        <taxon>Corynebacterium</taxon>
    </lineage>
</organism>
<gene>
    <name evidence="3" type="ORF">B841_10630</name>
</gene>
<dbReference type="PATRIC" id="fig|1224163.3.peg.2143"/>
<dbReference type="eggNOG" id="COG1566">
    <property type="taxonomic scope" value="Bacteria"/>
</dbReference>
<feature type="region of interest" description="Disordered" evidence="1">
    <location>
        <begin position="158"/>
        <end position="190"/>
    </location>
</feature>
<sequence length="190" mass="21738">MTEFEDDRDTRARSGHGELGDTHQPHASATPDDAVEGLDQAESTPPQREKFQIKAWHIILLVVAVLACLGLAYWQWTRFQAGSGTFQNLGYAFQWPLFAVFFIYAYRMGVKYENEARHAKNEADDDDFLYEADLEEFGEAKQEVTKIDEDFLPSRPSLNVEEFNALNTPRRGRDSDTGRPHRADDKHLNT</sequence>
<keyword evidence="2" id="KW-0472">Membrane</keyword>
<feature type="region of interest" description="Disordered" evidence="1">
    <location>
        <begin position="1"/>
        <end position="46"/>
    </location>
</feature>
<dbReference type="RefSeq" id="WP_020935531.1">
    <property type="nucleotide sequence ID" value="NC_021915.1"/>
</dbReference>
<accession>S5TLN1</accession>
<feature type="compositionally biased region" description="Basic and acidic residues" evidence="1">
    <location>
        <begin position="8"/>
        <end position="24"/>
    </location>
</feature>
<reference evidence="3 4" key="1">
    <citation type="submission" date="2012-11" db="EMBL/GenBank/DDBJ databases">
        <title>The complete genome sequence of Corynebacterium maris Coryn-1 (=DSM 45190).</title>
        <authorList>
            <person name="Schaffert L."/>
            <person name="Albersmeier A."/>
            <person name="Kalinowski J."/>
            <person name="Ruckert C."/>
        </authorList>
    </citation>
    <scope>NUCLEOTIDE SEQUENCE [LARGE SCALE GENOMIC DNA]</scope>
    <source>
        <strain evidence="4">Coryn-1</strain>
    </source>
</reference>
<keyword evidence="4" id="KW-1185">Reference proteome</keyword>
<evidence type="ECO:0000256" key="2">
    <source>
        <dbReference type="SAM" id="Phobius"/>
    </source>
</evidence>
<evidence type="ECO:0000313" key="3">
    <source>
        <dbReference type="EMBL" id="AGS35598.1"/>
    </source>
</evidence>
<keyword evidence="2" id="KW-0812">Transmembrane</keyword>
<evidence type="ECO:0000313" key="4">
    <source>
        <dbReference type="Proteomes" id="UP000015388"/>
    </source>
</evidence>
<feature type="compositionally biased region" description="Basic and acidic residues" evidence="1">
    <location>
        <begin position="171"/>
        <end position="190"/>
    </location>
</feature>
<feature type="transmembrane region" description="Helical" evidence="2">
    <location>
        <begin position="55"/>
        <end position="76"/>
    </location>
</feature>
<dbReference type="AlphaFoldDB" id="S5TLN1"/>
<protein>
    <recommendedName>
        <fullName evidence="5">Glucitol operon activator</fullName>
    </recommendedName>
</protein>
<dbReference type="EMBL" id="CP003924">
    <property type="protein sequence ID" value="AGS35598.1"/>
    <property type="molecule type" value="Genomic_DNA"/>
</dbReference>
<evidence type="ECO:0000256" key="1">
    <source>
        <dbReference type="SAM" id="MobiDB-lite"/>
    </source>
</evidence>
<dbReference type="STRING" id="1224163.B841_10630"/>
<name>S5TLN1_9CORY</name>
<evidence type="ECO:0008006" key="5">
    <source>
        <dbReference type="Google" id="ProtNLM"/>
    </source>
</evidence>